<dbReference type="InterPro" id="IPR024604">
    <property type="entry name" value="GSG2_C"/>
</dbReference>
<evidence type="ECO:0000256" key="1">
    <source>
        <dbReference type="ARBA" id="ARBA00012513"/>
    </source>
</evidence>
<sequence length="480" mass="56486">MLPFKTIREQCDDDVVDDHLDSEEGKIVNLRHQDVLNNYMIPFILNQDQFRGKLLDLCQIKDVIEFENAFYAKVLRYRQTIMSNREQDRFGQKPLKSQLNKRTEIKYSIIKLINVHSERFAKNLARRNSNSISNYRNVYNEFRISQTLSELNDGVHLNQYRYQCGLFPIVNNCHLVKNGPSVDENFARIEHRTFDENDSFEKRSDNSMLSISSIEQYLCVKSEIAAIDMEDCGQSLDCLLSDSFEPLKILSSVKQIIIGLMIAEEIFEFEHRDLHFGNILWRQISDDYLNFIYQNQSYRIPSSNVHIKVIDTTFSRMKINNQIFYRDLSELFNDYNRDDLREELTFSDHQNSLSESYEEMANKIQSDWKEFHPRTNCIWLIYVLKIFLNKIKKKIGNYSPPSPQESSMSLSPFSSSPYSSFSFSKSSDSQSSSIEWRQIELILRKFILALNKSSNLTKFFHDVLMDPKMNILLPIEILQP</sequence>
<dbReference type="SUPFAM" id="SSF56112">
    <property type="entry name" value="Protein kinase-like (PK-like)"/>
    <property type="match status" value="1"/>
</dbReference>
<comment type="catalytic activity">
    <reaction evidence="8">
        <text>L-seryl-[protein] + ATP = O-phospho-L-seryl-[protein] + ADP + H(+)</text>
        <dbReference type="Rhea" id="RHEA:17989"/>
        <dbReference type="Rhea" id="RHEA-COMP:9863"/>
        <dbReference type="Rhea" id="RHEA-COMP:11604"/>
        <dbReference type="ChEBI" id="CHEBI:15378"/>
        <dbReference type="ChEBI" id="CHEBI:29999"/>
        <dbReference type="ChEBI" id="CHEBI:30616"/>
        <dbReference type="ChEBI" id="CHEBI:83421"/>
        <dbReference type="ChEBI" id="CHEBI:456216"/>
        <dbReference type="EC" id="2.7.11.1"/>
    </reaction>
</comment>
<evidence type="ECO:0000256" key="7">
    <source>
        <dbReference type="ARBA" id="ARBA00047899"/>
    </source>
</evidence>
<dbReference type="GO" id="GO:0005524">
    <property type="term" value="F:ATP binding"/>
    <property type="evidence" value="ECO:0007669"/>
    <property type="project" value="UniProtKB-KW"/>
</dbReference>
<evidence type="ECO:0000256" key="8">
    <source>
        <dbReference type="ARBA" id="ARBA00048679"/>
    </source>
</evidence>
<accession>A0A834RH19</accession>
<dbReference type="OrthoDB" id="21018at2759"/>
<proteinExistence type="predicted"/>
<reference evidence="12" key="1">
    <citation type="journal article" date="2020" name="PLoS Negl. Trop. Dis.">
        <title>High-quality nuclear genome for Sarcoptes scabiei-A critical resource for a neglected parasite.</title>
        <authorList>
            <person name="Korhonen P.K."/>
            <person name="Gasser R.B."/>
            <person name="Ma G."/>
            <person name="Wang T."/>
            <person name="Stroehlein A.J."/>
            <person name="Young N.D."/>
            <person name="Ang C.S."/>
            <person name="Fernando D.D."/>
            <person name="Lu H.C."/>
            <person name="Taylor S."/>
            <person name="Reynolds S.L."/>
            <person name="Mofiz E."/>
            <person name="Najaraj S.H."/>
            <person name="Gowda H."/>
            <person name="Madugundu A."/>
            <person name="Renuse S."/>
            <person name="Holt D."/>
            <person name="Pandey A."/>
            <person name="Papenfuss A.T."/>
            <person name="Fischer K."/>
        </authorList>
    </citation>
    <scope>NUCLEOTIDE SEQUENCE [LARGE SCALE GENOMIC DNA]</scope>
</reference>
<evidence type="ECO:0000256" key="3">
    <source>
        <dbReference type="ARBA" id="ARBA00022679"/>
    </source>
</evidence>
<evidence type="ECO:0000259" key="9">
    <source>
        <dbReference type="SMART" id="SM01331"/>
    </source>
</evidence>
<dbReference type="GO" id="GO:0005634">
    <property type="term" value="C:nucleus"/>
    <property type="evidence" value="ECO:0007669"/>
    <property type="project" value="TreeGrafter"/>
</dbReference>
<evidence type="ECO:0000313" key="12">
    <source>
        <dbReference type="Proteomes" id="UP000070412"/>
    </source>
</evidence>
<dbReference type="EC" id="2.7.11.1" evidence="1"/>
<dbReference type="Proteomes" id="UP000070412">
    <property type="component" value="Unassembled WGS sequence"/>
</dbReference>
<dbReference type="GO" id="GO:0072354">
    <property type="term" value="F:histone H3T3 kinase activity"/>
    <property type="evidence" value="ECO:0007669"/>
    <property type="project" value="TreeGrafter"/>
</dbReference>
<evidence type="ECO:0000313" key="10">
    <source>
        <dbReference type="EMBL" id="KAF7493253.1"/>
    </source>
</evidence>
<dbReference type="EnsemblMetazoa" id="SSS_3537s_mrna">
    <property type="protein sequence ID" value="KAF7493253.1"/>
    <property type="gene ID" value="SSS_3537"/>
</dbReference>
<dbReference type="InterPro" id="IPR011009">
    <property type="entry name" value="Kinase-like_dom_sf"/>
</dbReference>
<dbReference type="PANTHER" id="PTHR24419:SF18">
    <property type="entry name" value="SERINE_THREONINE-PROTEIN KINASE HASPIN"/>
    <property type="match status" value="1"/>
</dbReference>
<dbReference type="GO" id="GO:0035556">
    <property type="term" value="P:intracellular signal transduction"/>
    <property type="evidence" value="ECO:0007669"/>
    <property type="project" value="TreeGrafter"/>
</dbReference>
<dbReference type="PANTHER" id="PTHR24419">
    <property type="entry name" value="INTERLEUKIN-1 RECEPTOR-ASSOCIATED KINASE"/>
    <property type="match status" value="1"/>
</dbReference>
<reference evidence="10" key="2">
    <citation type="submission" date="2020-01" db="EMBL/GenBank/DDBJ databases">
        <authorList>
            <person name="Korhonen P.K.K."/>
            <person name="Guangxu M.G."/>
            <person name="Wang T.W."/>
            <person name="Stroehlein A.J.S."/>
            <person name="Young N.D."/>
            <person name="Ang C.-S.A."/>
            <person name="Fernando D.W.F."/>
            <person name="Lu H.L."/>
            <person name="Taylor S.T."/>
            <person name="Ehtesham M.E.M."/>
            <person name="Najaraj S.H.N."/>
            <person name="Harsha G.H.G."/>
            <person name="Madugundu A.M."/>
            <person name="Renuse S.R."/>
            <person name="Holt D.H."/>
            <person name="Pandey A.P."/>
            <person name="Papenfuss A.P."/>
            <person name="Gasser R.B.G."/>
            <person name="Fischer K.F."/>
        </authorList>
    </citation>
    <scope>NUCLEOTIDE SEQUENCE</scope>
    <source>
        <strain evidence="10">SSS_KF_BRIS2020</strain>
    </source>
</reference>
<dbReference type="EMBL" id="WVUK01000056">
    <property type="protein sequence ID" value="KAF7493253.1"/>
    <property type="molecule type" value="Genomic_DNA"/>
</dbReference>
<keyword evidence="12" id="KW-1185">Reference proteome</keyword>
<evidence type="ECO:0000313" key="11">
    <source>
        <dbReference type="EnsemblMetazoa" id="KAF7493253.1"/>
    </source>
</evidence>
<dbReference type="Gene3D" id="1.10.510.10">
    <property type="entry name" value="Transferase(Phosphotransferase) domain 1"/>
    <property type="match status" value="1"/>
</dbReference>
<dbReference type="GO" id="GO:0000278">
    <property type="term" value="P:mitotic cell cycle"/>
    <property type="evidence" value="ECO:0007669"/>
    <property type="project" value="TreeGrafter"/>
</dbReference>
<dbReference type="SMART" id="SM01331">
    <property type="entry name" value="DUF3635"/>
    <property type="match status" value="1"/>
</dbReference>
<keyword evidence="5 10" id="KW-0418">Kinase</keyword>
<dbReference type="GO" id="GO:0005737">
    <property type="term" value="C:cytoplasm"/>
    <property type="evidence" value="ECO:0007669"/>
    <property type="project" value="TreeGrafter"/>
</dbReference>
<evidence type="ECO:0000256" key="5">
    <source>
        <dbReference type="ARBA" id="ARBA00022777"/>
    </source>
</evidence>
<keyword evidence="2" id="KW-0723">Serine/threonine-protein kinase</keyword>
<feature type="domain" description="Serine/threonine-protein kinase haspin C-terminal" evidence="9">
    <location>
        <begin position="329"/>
        <end position="431"/>
    </location>
</feature>
<evidence type="ECO:0000256" key="6">
    <source>
        <dbReference type="ARBA" id="ARBA00022840"/>
    </source>
</evidence>
<dbReference type="AlphaFoldDB" id="A0A834RH19"/>
<dbReference type="Pfam" id="PF12330">
    <property type="entry name" value="Haspin_kinase"/>
    <property type="match status" value="1"/>
</dbReference>
<reference evidence="11" key="3">
    <citation type="submission" date="2022-06" db="UniProtKB">
        <authorList>
            <consortium name="EnsemblMetazoa"/>
        </authorList>
    </citation>
    <scope>IDENTIFICATION</scope>
</reference>
<evidence type="ECO:0000256" key="4">
    <source>
        <dbReference type="ARBA" id="ARBA00022741"/>
    </source>
</evidence>
<organism evidence="10">
    <name type="scientific">Sarcoptes scabiei</name>
    <name type="common">Itch mite</name>
    <name type="synonym">Acarus scabiei</name>
    <dbReference type="NCBI Taxonomy" id="52283"/>
    <lineage>
        <taxon>Eukaryota</taxon>
        <taxon>Metazoa</taxon>
        <taxon>Ecdysozoa</taxon>
        <taxon>Arthropoda</taxon>
        <taxon>Chelicerata</taxon>
        <taxon>Arachnida</taxon>
        <taxon>Acari</taxon>
        <taxon>Acariformes</taxon>
        <taxon>Sarcoptiformes</taxon>
        <taxon>Astigmata</taxon>
        <taxon>Psoroptidia</taxon>
        <taxon>Sarcoptoidea</taxon>
        <taxon>Sarcoptidae</taxon>
        <taxon>Sarcoptinae</taxon>
        <taxon>Sarcoptes</taxon>
    </lineage>
</organism>
<comment type="catalytic activity">
    <reaction evidence="7">
        <text>L-threonyl-[protein] + ATP = O-phospho-L-threonyl-[protein] + ADP + H(+)</text>
        <dbReference type="Rhea" id="RHEA:46608"/>
        <dbReference type="Rhea" id="RHEA-COMP:11060"/>
        <dbReference type="Rhea" id="RHEA-COMP:11605"/>
        <dbReference type="ChEBI" id="CHEBI:15378"/>
        <dbReference type="ChEBI" id="CHEBI:30013"/>
        <dbReference type="ChEBI" id="CHEBI:30616"/>
        <dbReference type="ChEBI" id="CHEBI:61977"/>
        <dbReference type="ChEBI" id="CHEBI:456216"/>
        <dbReference type="EC" id="2.7.11.1"/>
    </reaction>
</comment>
<keyword evidence="3" id="KW-0808">Transferase</keyword>
<keyword evidence="6" id="KW-0067">ATP-binding</keyword>
<protein>
    <recommendedName>
        <fullName evidence="1">non-specific serine/threonine protein kinase</fullName>
        <ecNumber evidence="1">2.7.11.1</ecNumber>
    </recommendedName>
</protein>
<gene>
    <name evidence="10" type="ORF">SSS_3537</name>
</gene>
<name>A0A834RH19_SARSC</name>
<keyword evidence="4" id="KW-0547">Nucleotide-binding</keyword>
<evidence type="ECO:0000256" key="2">
    <source>
        <dbReference type="ARBA" id="ARBA00022527"/>
    </source>
</evidence>